<feature type="region of interest" description="Disordered" evidence="3">
    <location>
        <begin position="21"/>
        <end position="65"/>
    </location>
</feature>
<protein>
    <submittedName>
        <fullName evidence="7">Protein SMG9</fullName>
    </submittedName>
</protein>
<reference evidence="7" key="1">
    <citation type="submission" date="2017-02" db="UniProtKB">
        <authorList>
            <consortium name="WormBaseParasite"/>
        </authorList>
    </citation>
    <scope>IDENTIFICATION</scope>
</reference>
<dbReference type="Proteomes" id="UP000038040">
    <property type="component" value="Unplaced"/>
</dbReference>
<dbReference type="SUPFAM" id="SSF52540">
    <property type="entry name" value="P-loop containing nucleoside triphosphate hydrolases"/>
    <property type="match status" value="1"/>
</dbReference>
<evidence type="ECO:0000313" key="6">
    <source>
        <dbReference type="Proteomes" id="UP000274756"/>
    </source>
</evidence>
<evidence type="ECO:0000256" key="3">
    <source>
        <dbReference type="SAM" id="MobiDB-lite"/>
    </source>
</evidence>
<organism evidence="5 7">
    <name type="scientific">Dracunculus medinensis</name>
    <name type="common">Guinea worm</name>
    <dbReference type="NCBI Taxonomy" id="318479"/>
    <lineage>
        <taxon>Eukaryota</taxon>
        <taxon>Metazoa</taxon>
        <taxon>Ecdysozoa</taxon>
        <taxon>Nematoda</taxon>
        <taxon>Chromadorea</taxon>
        <taxon>Rhabditida</taxon>
        <taxon>Spirurina</taxon>
        <taxon>Dracunculoidea</taxon>
        <taxon>Dracunculidae</taxon>
        <taxon>Dracunculus</taxon>
    </lineage>
</organism>
<reference evidence="4 6" key="2">
    <citation type="submission" date="2018-11" db="EMBL/GenBank/DDBJ databases">
        <authorList>
            <consortium name="Pathogen Informatics"/>
        </authorList>
    </citation>
    <scope>NUCLEOTIDE SEQUENCE [LARGE SCALE GENOMIC DNA]</scope>
</reference>
<name>A0A0N4UQU3_DRAME</name>
<dbReference type="AlphaFoldDB" id="A0A0N4UQU3"/>
<dbReference type="Gene3D" id="3.40.50.300">
    <property type="entry name" value="P-loop containing nucleotide triphosphate hydrolases"/>
    <property type="match status" value="1"/>
</dbReference>
<evidence type="ECO:0000256" key="2">
    <source>
        <dbReference type="ARBA" id="ARBA00023161"/>
    </source>
</evidence>
<dbReference type="InterPro" id="IPR027417">
    <property type="entry name" value="P-loop_NTPase"/>
</dbReference>
<dbReference type="STRING" id="318479.A0A0N4UQU3"/>
<proteinExistence type="inferred from homology"/>
<keyword evidence="2" id="KW-0866">Nonsense-mediated mRNA decay</keyword>
<comment type="similarity">
    <text evidence="1">Belongs to the SMG9 family.</text>
</comment>
<accession>A0A0N4UQU3</accession>
<dbReference type="PANTHER" id="PTHR14270">
    <property type="entry name" value="NONSENSE-MEDIATED MRNA DECAY FACTOR SMG9"/>
    <property type="match status" value="1"/>
</dbReference>
<dbReference type="PANTHER" id="PTHR14270:SF0">
    <property type="entry name" value="NONSENSE-MEDIATED MRNA DECAY FACTOR SMG9"/>
    <property type="match status" value="1"/>
</dbReference>
<gene>
    <name evidence="4" type="ORF">DME_LOCUS3864</name>
</gene>
<dbReference type="OrthoDB" id="79514at2759"/>
<evidence type="ECO:0000313" key="7">
    <source>
        <dbReference type="WBParaSite" id="DME_0001039901-mRNA-1"/>
    </source>
</evidence>
<feature type="region of interest" description="Disordered" evidence="3">
    <location>
        <begin position="77"/>
        <end position="116"/>
    </location>
</feature>
<feature type="compositionally biased region" description="Polar residues" evidence="3">
    <location>
        <begin position="21"/>
        <end position="40"/>
    </location>
</feature>
<sequence>MDENNEKKKKKWRSYRANISANIDTNSSSQNAGQEFSSPSILIKTGRFRDKSASDNVGAPEKDSVVTIIPRPTALLSKPKDTSSICEDSSNSKNFASVQDSEGTDPPQGANQKAASLVQRKISKANKSNPQNAPVPAEEEAEYESLLPMSLAIRLIGDHLEFMDYVLNHLSNTNTQFTVIGAIGPQGCGKSTLLSMLTGNNSQDLYR</sequence>
<dbReference type="Proteomes" id="UP000274756">
    <property type="component" value="Unassembled WGS sequence"/>
</dbReference>
<dbReference type="EMBL" id="UYYG01000204">
    <property type="protein sequence ID" value="VDN53891.1"/>
    <property type="molecule type" value="Genomic_DNA"/>
</dbReference>
<dbReference type="WBParaSite" id="DME_0001039901-mRNA-1">
    <property type="protein sequence ID" value="DME_0001039901-mRNA-1"/>
    <property type="gene ID" value="DME_0001039901"/>
</dbReference>
<evidence type="ECO:0000313" key="5">
    <source>
        <dbReference type="Proteomes" id="UP000038040"/>
    </source>
</evidence>
<dbReference type="GO" id="GO:0000184">
    <property type="term" value="P:nuclear-transcribed mRNA catabolic process, nonsense-mediated decay"/>
    <property type="evidence" value="ECO:0007669"/>
    <property type="project" value="UniProtKB-KW"/>
</dbReference>
<dbReference type="InterPro" id="IPR039177">
    <property type="entry name" value="SMG9"/>
</dbReference>
<evidence type="ECO:0000256" key="1">
    <source>
        <dbReference type="ARBA" id="ARBA00007712"/>
    </source>
</evidence>
<feature type="compositionally biased region" description="Polar residues" evidence="3">
    <location>
        <begin position="82"/>
        <end position="101"/>
    </location>
</feature>
<keyword evidence="6" id="KW-1185">Reference proteome</keyword>
<evidence type="ECO:0000313" key="4">
    <source>
        <dbReference type="EMBL" id="VDN53891.1"/>
    </source>
</evidence>